<dbReference type="AlphaFoldDB" id="A0A1M6RBU6"/>
<organism evidence="2 3">
    <name type="scientific">Anaerocolumna jejuensis DSM 15929</name>
    <dbReference type="NCBI Taxonomy" id="1121322"/>
    <lineage>
        <taxon>Bacteria</taxon>
        <taxon>Bacillati</taxon>
        <taxon>Bacillota</taxon>
        <taxon>Clostridia</taxon>
        <taxon>Lachnospirales</taxon>
        <taxon>Lachnospiraceae</taxon>
        <taxon>Anaerocolumna</taxon>
    </lineage>
</organism>
<proteinExistence type="predicted"/>
<accession>A0A1M6RBU6</accession>
<dbReference type="EMBL" id="FRAC01000010">
    <property type="protein sequence ID" value="SHK29880.1"/>
    <property type="molecule type" value="Genomic_DNA"/>
</dbReference>
<evidence type="ECO:0000313" key="3">
    <source>
        <dbReference type="Proteomes" id="UP000184386"/>
    </source>
</evidence>
<protein>
    <submittedName>
        <fullName evidence="2">Energy-coupling factor transport system substrate-specific component</fullName>
    </submittedName>
</protein>
<gene>
    <name evidence="2" type="ORF">SAMN02745136_02218</name>
</gene>
<sequence>MHTNVKNITLIGLLSSILFALQYILQGIPNIELVSLLILVYTCVLKKKTLFIIAVFVLLEGVFYGFGIWFIGYLYVWFLLYLIGRLLCRKNNPADLPSLTWALVSGAFGLSFGALFALINFFIGFVSGGISGGLSSAFAYWVSGIVFDLIHGISNFFVALFLFKPAYKVLNTLMKSYERN</sequence>
<keyword evidence="3" id="KW-1185">Reference proteome</keyword>
<feature type="transmembrane region" description="Helical" evidence="1">
    <location>
        <begin position="138"/>
        <end position="163"/>
    </location>
</feature>
<feature type="transmembrane region" description="Helical" evidence="1">
    <location>
        <begin position="101"/>
        <end position="126"/>
    </location>
</feature>
<dbReference type="Proteomes" id="UP000184386">
    <property type="component" value="Unassembled WGS sequence"/>
</dbReference>
<dbReference type="Gene3D" id="1.10.1760.20">
    <property type="match status" value="1"/>
</dbReference>
<evidence type="ECO:0000313" key="2">
    <source>
        <dbReference type="EMBL" id="SHK29880.1"/>
    </source>
</evidence>
<dbReference type="STRING" id="1121322.SAMN02745136_02218"/>
<feature type="transmembrane region" description="Helical" evidence="1">
    <location>
        <begin position="51"/>
        <end position="80"/>
    </location>
</feature>
<dbReference type="OrthoDB" id="5198189at2"/>
<keyword evidence="1" id="KW-1133">Transmembrane helix</keyword>
<name>A0A1M6RBU6_9FIRM</name>
<dbReference type="RefSeq" id="WP_073275751.1">
    <property type="nucleotide sequence ID" value="NZ_FRAC01000010.1"/>
</dbReference>
<reference evidence="2 3" key="1">
    <citation type="submission" date="2016-11" db="EMBL/GenBank/DDBJ databases">
        <authorList>
            <person name="Jaros S."/>
            <person name="Januszkiewicz K."/>
            <person name="Wedrychowicz H."/>
        </authorList>
    </citation>
    <scope>NUCLEOTIDE SEQUENCE [LARGE SCALE GENOMIC DNA]</scope>
    <source>
        <strain evidence="2 3">DSM 15929</strain>
    </source>
</reference>
<evidence type="ECO:0000256" key="1">
    <source>
        <dbReference type="SAM" id="Phobius"/>
    </source>
</evidence>
<keyword evidence="1" id="KW-0472">Membrane</keyword>
<keyword evidence="1" id="KW-0812">Transmembrane</keyword>